<reference evidence="1 2" key="1">
    <citation type="submission" date="2020-04" db="EMBL/GenBank/DDBJ databases">
        <title>Perkinsus chesapeaki whole genome sequence.</title>
        <authorList>
            <person name="Bogema D.R."/>
        </authorList>
    </citation>
    <scope>NUCLEOTIDE SEQUENCE [LARGE SCALE GENOMIC DNA]</scope>
    <source>
        <strain evidence="1">ATCC PRA-425</strain>
    </source>
</reference>
<sequence length="202" mass="22094">DASSVAVKVANGEQVQVSQVLKGDLALTNLDGESLTLPYSCEVRILPIVDSRAFKLVIDGGERVFFSGLCIFDAQVSRMEPMACSCVQDHVCSIAPVNLPDLRATHPSADLYVTLPCPPGATRGLHELCGSLCTHQPFGPDDRGYASELRRLPEGEVPFPAGQQYAWSICCPSLRRQVSVRQYAHRLYDKLCPDARALHQEL</sequence>
<keyword evidence="2" id="KW-1185">Reference proteome</keyword>
<comment type="caution">
    <text evidence="1">The sequence shown here is derived from an EMBL/GenBank/DDBJ whole genome shotgun (WGS) entry which is preliminary data.</text>
</comment>
<accession>A0A7J6KIN4</accession>
<evidence type="ECO:0000313" key="2">
    <source>
        <dbReference type="Proteomes" id="UP000591131"/>
    </source>
</evidence>
<name>A0A7J6KIN4_PERCH</name>
<gene>
    <name evidence="1" type="ORF">FOL47_004999</name>
</gene>
<proteinExistence type="predicted"/>
<dbReference type="EMBL" id="JAAPAO010002807">
    <property type="protein sequence ID" value="KAF4647165.1"/>
    <property type="molecule type" value="Genomic_DNA"/>
</dbReference>
<organism evidence="1 2">
    <name type="scientific">Perkinsus chesapeaki</name>
    <name type="common">Clam parasite</name>
    <name type="synonym">Perkinsus andrewsi</name>
    <dbReference type="NCBI Taxonomy" id="330153"/>
    <lineage>
        <taxon>Eukaryota</taxon>
        <taxon>Sar</taxon>
        <taxon>Alveolata</taxon>
        <taxon>Perkinsozoa</taxon>
        <taxon>Perkinsea</taxon>
        <taxon>Perkinsida</taxon>
        <taxon>Perkinsidae</taxon>
        <taxon>Perkinsus</taxon>
    </lineage>
</organism>
<dbReference type="Proteomes" id="UP000591131">
    <property type="component" value="Unassembled WGS sequence"/>
</dbReference>
<feature type="non-terminal residue" evidence="1">
    <location>
        <position position="1"/>
    </location>
</feature>
<feature type="non-terminal residue" evidence="1">
    <location>
        <position position="202"/>
    </location>
</feature>
<evidence type="ECO:0000313" key="1">
    <source>
        <dbReference type="EMBL" id="KAF4647165.1"/>
    </source>
</evidence>
<dbReference type="AlphaFoldDB" id="A0A7J6KIN4"/>
<protein>
    <submittedName>
        <fullName evidence="1">Uncharacterized protein</fullName>
    </submittedName>
</protein>